<reference evidence="1 2" key="1">
    <citation type="submission" date="2020-04" db="EMBL/GenBank/DDBJ databases">
        <title>Plant growth promoting and environmental Bacillus: genomic and epigenetic comparison.</title>
        <authorList>
            <person name="Reva O.N."/>
            <person name="Lutz S."/>
            <person name="Ahrens C.H."/>
        </authorList>
    </citation>
    <scope>NUCLEOTIDE SEQUENCE [LARGE SCALE GENOMIC DNA]</scope>
    <source>
        <strain evidence="1 2">UCMB5075</strain>
    </source>
</reference>
<evidence type="ECO:0000313" key="2">
    <source>
        <dbReference type="Proteomes" id="UP000501048"/>
    </source>
</evidence>
<dbReference type="InterPro" id="IPR057807">
    <property type="entry name" value="YxiF"/>
</dbReference>
<accession>A0ABX6M2T3</accession>
<protein>
    <submittedName>
        <fullName evidence="1">YxiF</fullName>
    </submittedName>
</protein>
<gene>
    <name evidence="1" type="primary">yxiF</name>
    <name evidence="1" type="ORF">HC660_38330</name>
</gene>
<dbReference type="Proteomes" id="UP000501048">
    <property type="component" value="Chromosome"/>
</dbReference>
<organism evidence="1 2">
    <name type="scientific">Bacillus mojavensis</name>
    <dbReference type="NCBI Taxonomy" id="72360"/>
    <lineage>
        <taxon>Bacteria</taxon>
        <taxon>Bacillati</taxon>
        <taxon>Bacillota</taxon>
        <taxon>Bacilli</taxon>
        <taxon>Bacillales</taxon>
        <taxon>Bacillaceae</taxon>
        <taxon>Bacillus</taxon>
    </lineage>
</organism>
<keyword evidence="2" id="KW-1185">Reference proteome</keyword>
<dbReference type="Pfam" id="PF24715">
    <property type="entry name" value="YxiF"/>
    <property type="match status" value="1"/>
</dbReference>
<dbReference type="EMBL" id="CP051464">
    <property type="protein sequence ID" value="QJC98280.1"/>
    <property type="molecule type" value="Genomic_DNA"/>
</dbReference>
<evidence type="ECO:0000313" key="1">
    <source>
        <dbReference type="EMBL" id="QJC98280.1"/>
    </source>
</evidence>
<sequence length="170" mass="19658">MKKFEKLTVEGLRLVQKRLIEKLDENKRRLLKSEIKEKLVPCAERGFSYRFADLPRSKQLLEMVLSNSKPANSREVDALGKTEAKQLILKTSQSYVAYDDRDVLLFHQYSNEIGALVCTFGTCLEHLDGLLECIEFDQGLLHHSFILVEPECQFGLCILHTEYGCELVYW</sequence>
<proteinExistence type="predicted"/>
<name>A0ABX6M2T3_BACMO</name>